<dbReference type="AlphaFoldDB" id="A4RS37"/>
<dbReference type="RefSeq" id="XP_001415674.1">
    <property type="nucleotide sequence ID" value="XM_001415637.1"/>
</dbReference>
<evidence type="ECO:0000313" key="1">
    <source>
        <dbReference type="EMBL" id="ABO93966.1"/>
    </source>
</evidence>
<dbReference type="SUPFAM" id="SSF53335">
    <property type="entry name" value="S-adenosyl-L-methionine-dependent methyltransferases"/>
    <property type="match status" value="1"/>
</dbReference>
<protein>
    <recommendedName>
        <fullName evidence="3">Methyltransferase domain-containing protein</fullName>
    </recommendedName>
</protein>
<dbReference type="GeneID" id="4999998"/>
<dbReference type="Gene3D" id="3.40.50.150">
    <property type="entry name" value="Vaccinia Virus protein VP39"/>
    <property type="match status" value="1"/>
</dbReference>
<sequence>MVWHSCLVLGRWFSRAEVARWFADTFAGATRRFLEIGGGNCIAGMAFAAQIGDGKWDVVLTDADAEAVRNTMYNASKQDSLRNRSVRCETLDWNADEDFCARHGARTFDVIIGTDVVHEESMAPGVLRALDRYLAPDGLAIVVNPAPHSRGGAASFQKLLDERAWRVETHHGISNSILCVGIEEECEDVPLDFYVIRRRETIDLDLPPMQNLGK</sequence>
<dbReference type="PANTHER" id="PTHR14614">
    <property type="entry name" value="HEPATOCELLULAR CARCINOMA-ASSOCIATED ANTIGEN"/>
    <property type="match status" value="1"/>
</dbReference>
<dbReference type="PANTHER" id="PTHR14614:SF123">
    <property type="entry name" value="OS04G0645500 PROTEIN"/>
    <property type="match status" value="1"/>
</dbReference>
<accession>A4RS37</accession>
<dbReference type="EMBL" id="CP000581">
    <property type="protein sequence ID" value="ABO93966.1"/>
    <property type="molecule type" value="Genomic_DNA"/>
</dbReference>
<dbReference type="InterPro" id="IPR019410">
    <property type="entry name" value="Methyltransf_16"/>
</dbReference>
<dbReference type="OrthoDB" id="413520at2759"/>
<evidence type="ECO:0008006" key="3">
    <source>
        <dbReference type="Google" id="ProtNLM"/>
    </source>
</evidence>
<dbReference type="InterPro" id="IPR029063">
    <property type="entry name" value="SAM-dependent_MTases_sf"/>
</dbReference>
<dbReference type="Proteomes" id="UP000001568">
    <property type="component" value="Chromosome 1"/>
</dbReference>
<dbReference type="Pfam" id="PF10294">
    <property type="entry name" value="Methyltransf_16"/>
    <property type="match status" value="1"/>
</dbReference>
<dbReference type="KEGG" id="olu:OSTLU_92228"/>
<gene>
    <name evidence="1" type="ORF">OSTLU_92228</name>
</gene>
<evidence type="ECO:0000313" key="2">
    <source>
        <dbReference type="Proteomes" id="UP000001568"/>
    </source>
</evidence>
<proteinExistence type="predicted"/>
<dbReference type="Gramene" id="ABO93966">
    <property type="protein sequence ID" value="ABO93966"/>
    <property type="gene ID" value="OSTLU_92228"/>
</dbReference>
<dbReference type="OMA" id="FHEEHAN"/>
<reference evidence="1 2" key="1">
    <citation type="journal article" date="2007" name="Proc. Natl. Acad. Sci. U.S.A.">
        <title>The tiny eukaryote Ostreococcus provides genomic insights into the paradox of plankton speciation.</title>
        <authorList>
            <person name="Palenik B."/>
            <person name="Grimwood J."/>
            <person name="Aerts A."/>
            <person name="Rouze P."/>
            <person name="Salamov A."/>
            <person name="Putnam N."/>
            <person name="Dupont C."/>
            <person name="Jorgensen R."/>
            <person name="Derelle E."/>
            <person name="Rombauts S."/>
            <person name="Zhou K."/>
            <person name="Otillar R."/>
            <person name="Merchant S.S."/>
            <person name="Podell S."/>
            <person name="Gaasterland T."/>
            <person name="Napoli C."/>
            <person name="Gendler K."/>
            <person name="Manuell A."/>
            <person name="Tai V."/>
            <person name="Vallon O."/>
            <person name="Piganeau G."/>
            <person name="Jancek S."/>
            <person name="Heijde M."/>
            <person name="Jabbari K."/>
            <person name="Bowler C."/>
            <person name="Lohr M."/>
            <person name="Robbens S."/>
            <person name="Werner G."/>
            <person name="Dubchak I."/>
            <person name="Pazour G.J."/>
            <person name="Ren Q."/>
            <person name="Paulsen I."/>
            <person name="Delwiche C."/>
            <person name="Schmutz J."/>
            <person name="Rokhsar D."/>
            <person name="Van de Peer Y."/>
            <person name="Moreau H."/>
            <person name="Grigoriev I.V."/>
        </authorList>
    </citation>
    <scope>NUCLEOTIDE SEQUENCE [LARGE SCALE GENOMIC DNA]</scope>
    <source>
        <strain evidence="1 2">CCE9901</strain>
    </source>
</reference>
<name>A4RS37_OSTLU</name>
<keyword evidence="2" id="KW-1185">Reference proteome</keyword>
<dbReference type="HOGENOM" id="CLU_112219_0_0_1"/>
<organism evidence="1 2">
    <name type="scientific">Ostreococcus lucimarinus (strain CCE9901)</name>
    <dbReference type="NCBI Taxonomy" id="436017"/>
    <lineage>
        <taxon>Eukaryota</taxon>
        <taxon>Viridiplantae</taxon>
        <taxon>Chlorophyta</taxon>
        <taxon>Mamiellophyceae</taxon>
        <taxon>Mamiellales</taxon>
        <taxon>Bathycoccaceae</taxon>
        <taxon>Ostreococcus</taxon>
    </lineage>
</organism>
<dbReference type="STRING" id="436017.A4RS37"/>